<dbReference type="EMBL" id="KN294041">
    <property type="protein sequence ID" value="KGQ00683.1"/>
    <property type="molecule type" value="Genomic_DNA"/>
</dbReference>
<protein>
    <submittedName>
        <fullName evidence="1">Uncharacterized protein</fullName>
    </submittedName>
</protein>
<dbReference type="Proteomes" id="UP000002059">
    <property type="component" value="Partially assembled WGS sequence"/>
</dbReference>
<dbReference type="KEGG" id="pbl:PAAG_12652"/>
<name>A0A0A2UZN6_PARBA</name>
<reference evidence="1 2" key="1">
    <citation type="journal article" date="2011" name="PLoS Genet.">
        <title>Comparative genomic analysis of human fungal pathogens causing paracoccidioidomycosis.</title>
        <authorList>
            <person name="Desjardins C.A."/>
            <person name="Champion M.D."/>
            <person name="Holder J.W."/>
            <person name="Muszewska A."/>
            <person name="Goldberg J."/>
            <person name="Bailao A.M."/>
            <person name="Brigido M.M."/>
            <person name="Ferreira M.E."/>
            <person name="Garcia A.M."/>
            <person name="Grynberg M."/>
            <person name="Gujja S."/>
            <person name="Heiman D.I."/>
            <person name="Henn M.R."/>
            <person name="Kodira C.D."/>
            <person name="Leon-Narvaez H."/>
            <person name="Longo L.V."/>
            <person name="Ma L.J."/>
            <person name="Malavazi I."/>
            <person name="Matsuo A.L."/>
            <person name="Morais F.V."/>
            <person name="Pereira M."/>
            <person name="Rodriguez-Brito S."/>
            <person name="Sakthikumar S."/>
            <person name="Salem-Izacc S.M."/>
            <person name="Sykes S.M."/>
            <person name="Teixeira M.M."/>
            <person name="Vallejo M.C."/>
            <person name="Walter M.E."/>
            <person name="Yandava C."/>
            <person name="Young S."/>
            <person name="Zeng Q."/>
            <person name="Zucker J."/>
            <person name="Felipe M.S."/>
            <person name="Goldman G.H."/>
            <person name="Haas B.J."/>
            <person name="McEwen J.G."/>
            <person name="Nino-Vega G."/>
            <person name="Puccia R."/>
            <person name="San-Blas G."/>
            <person name="Soares C.M."/>
            <person name="Birren B.W."/>
            <person name="Cuomo C.A."/>
        </authorList>
    </citation>
    <scope>NUCLEOTIDE SEQUENCE [LARGE SCALE GENOMIC DNA]</scope>
    <source>
        <strain evidence="2">ATCC MYA-826 / Pb01</strain>
    </source>
</reference>
<gene>
    <name evidence="1" type="ORF">PAAG_12652</name>
</gene>
<dbReference type="GeneID" id="26971237"/>
<dbReference type="HOGENOM" id="CLU_2758472_0_0_1"/>
<dbReference type="AlphaFoldDB" id="A0A0A2UZN6"/>
<sequence length="70" mass="8279">MCLCWGTPYKAFMMEGPKREKEKEKEKEDKKDENVQFYLVQPGDQFVPVSVSVIIYPPLLESDWTPFTLY</sequence>
<evidence type="ECO:0000313" key="2">
    <source>
        <dbReference type="Proteomes" id="UP000002059"/>
    </source>
</evidence>
<evidence type="ECO:0000313" key="1">
    <source>
        <dbReference type="EMBL" id="KGQ00683.1"/>
    </source>
</evidence>
<accession>A0A0A2UZN6</accession>
<dbReference type="RefSeq" id="XP_015702267.1">
    <property type="nucleotide sequence ID" value="XM_015848118.1"/>
</dbReference>
<proteinExistence type="predicted"/>
<organism evidence="1 2">
    <name type="scientific">Paracoccidioides lutzii (strain ATCC MYA-826 / Pb01)</name>
    <name type="common">Paracoccidioides brasiliensis</name>
    <dbReference type="NCBI Taxonomy" id="502779"/>
    <lineage>
        <taxon>Eukaryota</taxon>
        <taxon>Fungi</taxon>
        <taxon>Dikarya</taxon>
        <taxon>Ascomycota</taxon>
        <taxon>Pezizomycotina</taxon>
        <taxon>Eurotiomycetes</taxon>
        <taxon>Eurotiomycetidae</taxon>
        <taxon>Onygenales</taxon>
        <taxon>Ajellomycetaceae</taxon>
        <taxon>Paracoccidioides</taxon>
    </lineage>
</organism>
<keyword evidence="2" id="KW-1185">Reference proteome</keyword>
<dbReference type="VEuPathDB" id="FungiDB:PAAG_12652"/>